<dbReference type="Proteomes" id="UP001320706">
    <property type="component" value="Unassembled WGS sequence"/>
</dbReference>
<dbReference type="EMBL" id="JAMKPW020000035">
    <property type="protein sequence ID" value="KAK8201408.1"/>
    <property type="molecule type" value="Genomic_DNA"/>
</dbReference>
<evidence type="ECO:0000313" key="2">
    <source>
        <dbReference type="Proteomes" id="UP001320706"/>
    </source>
</evidence>
<comment type="caution">
    <text evidence="1">The sequence shown here is derived from an EMBL/GenBank/DDBJ whole genome shotgun (WGS) entry which is preliminary data.</text>
</comment>
<evidence type="ECO:0000313" key="1">
    <source>
        <dbReference type="EMBL" id="KAK8201408.1"/>
    </source>
</evidence>
<protein>
    <submittedName>
        <fullName evidence="1">Uncharacterized protein</fullName>
    </submittedName>
</protein>
<keyword evidence="2" id="KW-1185">Reference proteome</keyword>
<reference evidence="1" key="1">
    <citation type="submission" date="2024-02" db="EMBL/GenBank/DDBJ databases">
        <title>Metagenome Assembled Genome of Zalaria obscura JY119.</title>
        <authorList>
            <person name="Vighnesh L."/>
            <person name="Jagadeeshwari U."/>
            <person name="Venkata Ramana C."/>
            <person name="Sasikala C."/>
        </authorList>
    </citation>
    <scope>NUCLEOTIDE SEQUENCE</scope>
    <source>
        <strain evidence="1">JY119</strain>
    </source>
</reference>
<sequence length="138" mass="16089">MARSLYSHTQVAQVTADMYQALQSLEYQENEEKFDRSVDGERRHAKAQLGHGASLPFRIRQAEHMRLQRSEEIQRLTDRRTKEVRLKALMDQALVPAPEFAPDEVQQERRTAQMKRALDLFGLPGWLLDREKVNTATR</sequence>
<proteinExistence type="predicted"/>
<name>A0ACC3S7N7_9PEZI</name>
<organism evidence="1 2">
    <name type="scientific">Zalaria obscura</name>
    <dbReference type="NCBI Taxonomy" id="2024903"/>
    <lineage>
        <taxon>Eukaryota</taxon>
        <taxon>Fungi</taxon>
        <taxon>Dikarya</taxon>
        <taxon>Ascomycota</taxon>
        <taxon>Pezizomycotina</taxon>
        <taxon>Dothideomycetes</taxon>
        <taxon>Dothideomycetidae</taxon>
        <taxon>Dothideales</taxon>
        <taxon>Zalariaceae</taxon>
        <taxon>Zalaria</taxon>
    </lineage>
</organism>
<accession>A0ACC3S7N7</accession>
<gene>
    <name evidence="1" type="ORF">M8818_005876</name>
</gene>